<accession>A0A7Y9DJY1</accession>
<protein>
    <submittedName>
        <fullName evidence="2">Uncharacterized protein (DUF427 family)</fullName>
    </submittedName>
</protein>
<sequence>MAESCWDYPRPPRLEPARRRVRVLAPDGAVLADVPADPSAPRAWRVLETSHPPTYYVAGDAVAAGRLRPAAGTSWCEWKGQASYVDLLDAGGRVVRERAAWTYPHPTPGFEPLAGAFAFYPSGVRCLLDDEEVLAQEGDFYGGWISSEVTGPFKGAPGTLGW</sequence>
<dbReference type="AlphaFoldDB" id="A0A7Y9DJY1"/>
<reference evidence="2 3" key="1">
    <citation type="submission" date="2020-07" db="EMBL/GenBank/DDBJ databases">
        <title>Sequencing the genomes of 1000 actinobacteria strains.</title>
        <authorList>
            <person name="Klenk H.-P."/>
        </authorList>
    </citation>
    <scope>NUCLEOTIDE SEQUENCE [LARGE SCALE GENOMIC DNA]</scope>
    <source>
        <strain evidence="2 3">DSM 7487</strain>
    </source>
</reference>
<organism evidence="2 3">
    <name type="scientific">Kineococcus aurantiacus</name>
    <dbReference type="NCBI Taxonomy" id="37633"/>
    <lineage>
        <taxon>Bacteria</taxon>
        <taxon>Bacillati</taxon>
        <taxon>Actinomycetota</taxon>
        <taxon>Actinomycetes</taxon>
        <taxon>Kineosporiales</taxon>
        <taxon>Kineosporiaceae</taxon>
        <taxon>Kineococcus</taxon>
    </lineage>
</organism>
<dbReference type="PANTHER" id="PTHR43058">
    <property type="entry name" value="SLR0655 PROTEIN"/>
    <property type="match status" value="1"/>
</dbReference>
<dbReference type="Pfam" id="PF04248">
    <property type="entry name" value="NTP_transf_9"/>
    <property type="match status" value="1"/>
</dbReference>
<dbReference type="Gene3D" id="2.170.150.40">
    <property type="entry name" value="Domain of unknown function (DUF427)"/>
    <property type="match status" value="1"/>
</dbReference>
<dbReference type="InterPro" id="IPR007361">
    <property type="entry name" value="DUF427"/>
</dbReference>
<proteinExistence type="predicted"/>
<name>A0A7Y9DJY1_9ACTN</name>
<dbReference type="PANTHER" id="PTHR43058:SF1">
    <property type="entry name" value="DUF427 DOMAIN-CONTAINING PROTEIN"/>
    <property type="match status" value="1"/>
</dbReference>
<evidence type="ECO:0000313" key="3">
    <source>
        <dbReference type="Proteomes" id="UP000521922"/>
    </source>
</evidence>
<comment type="caution">
    <text evidence="2">The sequence shown here is derived from an EMBL/GenBank/DDBJ whole genome shotgun (WGS) entry which is preliminary data.</text>
</comment>
<dbReference type="EMBL" id="JACCBB010000001">
    <property type="protein sequence ID" value="NYD21964.1"/>
    <property type="molecule type" value="Genomic_DNA"/>
</dbReference>
<gene>
    <name evidence="2" type="ORF">BJ968_001504</name>
</gene>
<evidence type="ECO:0000259" key="1">
    <source>
        <dbReference type="Pfam" id="PF04248"/>
    </source>
</evidence>
<dbReference type="Proteomes" id="UP000521922">
    <property type="component" value="Unassembled WGS sequence"/>
</dbReference>
<evidence type="ECO:0000313" key="2">
    <source>
        <dbReference type="EMBL" id="NYD21964.1"/>
    </source>
</evidence>
<dbReference type="RefSeq" id="WP_179750633.1">
    <property type="nucleotide sequence ID" value="NZ_BAAAGN010000005.1"/>
</dbReference>
<feature type="domain" description="DUF427" evidence="1">
    <location>
        <begin position="40"/>
        <end position="121"/>
    </location>
</feature>
<keyword evidence="3" id="KW-1185">Reference proteome</keyword>
<dbReference type="InterPro" id="IPR038694">
    <property type="entry name" value="DUF427_sf"/>
</dbReference>